<feature type="region of interest" description="Disordered" evidence="1">
    <location>
        <begin position="93"/>
        <end position="116"/>
    </location>
</feature>
<protein>
    <recommendedName>
        <fullName evidence="5">DUF1236 domain-containing protein</fullName>
    </recommendedName>
</protein>
<keyword evidence="4" id="KW-1185">Reference proteome</keyword>
<proteinExistence type="predicted"/>
<reference evidence="3 4" key="1">
    <citation type="submission" date="2019-03" db="EMBL/GenBank/DDBJ databases">
        <title>Roseomonas sp. a novel Roseomonas species isolated from Sea whip Gorgonian.</title>
        <authorList>
            <person name="Li F."/>
            <person name="Pan X."/>
            <person name="Huang S."/>
            <person name="Li Z."/>
            <person name="Meng B."/>
        </authorList>
    </citation>
    <scope>NUCLEOTIDE SEQUENCE [LARGE SCALE GENOMIC DNA]</scope>
    <source>
        <strain evidence="3 4">M0104</strain>
    </source>
</reference>
<comment type="caution">
    <text evidence="3">The sequence shown here is derived from an EMBL/GenBank/DDBJ whole genome shotgun (WGS) entry which is preliminary data.</text>
</comment>
<accession>A0A845BK58</accession>
<name>A0A845BK58_9PROT</name>
<evidence type="ECO:0000313" key="3">
    <source>
        <dbReference type="EMBL" id="MXP63809.1"/>
    </source>
</evidence>
<gene>
    <name evidence="3" type="ORF">E0493_10655</name>
</gene>
<organism evidence="3 4">
    <name type="scientific">Teichococcus coralli</name>
    <dbReference type="NCBI Taxonomy" id="2545983"/>
    <lineage>
        <taxon>Bacteria</taxon>
        <taxon>Pseudomonadati</taxon>
        <taxon>Pseudomonadota</taxon>
        <taxon>Alphaproteobacteria</taxon>
        <taxon>Acetobacterales</taxon>
        <taxon>Roseomonadaceae</taxon>
        <taxon>Roseomonas</taxon>
    </lineage>
</organism>
<keyword evidence="2" id="KW-0732">Signal</keyword>
<dbReference type="EMBL" id="SNVJ01000007">
    <property type="protein sequence ID" value="MXP63809.1"/>
    <property type="molecule type" value="Genomic_DNA"/>
</dbReference>
<evidence type="ECO:0008006" key="5">
    <source>
        <dbReference type="Google" id="ProtNLM"/>
    </source>
</evidence>
<dbReference type="Proteomes" id="UP000460715">
    <property type="component" value="Unassembled WGS sequence"/>
</dbReference>
<feature type="chain" id="PRO_5032901021" description="DUF1236 domain-containing protein" evidence="2">
    <location>
        <begin position="24"/>
        <end position="116"/>
    </location>
</feature>
<evidence type="ECO:0000256" key="1">
    <source>
        <dbReference type="SAM" id="MobiDB-lite"/>
    </source>
</evidence>
<evidence type="ECO:0000256" key="2">
    <source>
        <dbReference type="SAM" id="SignalP"/>
    </source>
</evidence>
<sequence length="116" mass="12655">MPPLLSLVLALTAFLLAPADARADEVVAWRRPQVVLLDGPGETVGHRVPREMLPPLPLPIRRVEANRVLVVEDPRTRKLYFIPATEVRTSLATPQGVRAPTTPCQTTGNSAFGRPC</sequence>
<dbReference type="AlphaFoldDB" id="A0A845BK58"/>
<feature type="signal peptide" evidence="2">
    <location>
        <begin position="1"/>
        <end position="23"/>
    </location>
</feature>
<dbReference type="RefSeq" id="WP_160936924.1">
    <property type="nucleotide sequence ID" value="NZ_SNVJ01000007.1"/>
</dbReference>
<evidence type="ECO:0000313" key="4">
    <source>
        <dbReference type="Proteomes" id="UP000460715"/>
    </source>
</evidence>